<feature type="compositionally biased region" description="Basic and acidic residues" evidence="14">
    <location>
        <begin position="201"/>
        <end position="219"/>
    </location>
</feature>
<feature type="compositionally biased region" description="Basic and acidic residues" evidence="14">
    <location>
        <begin position="3239"/>
        <end position="3250"/>
    </location>
</feature>
<feature type="region of interest" description="Disordered" evidence="14">
    <location>
        <begin position="3185"/>
        <end position="3214"/>
    </location>
</feature>
<feature type="region of interest" description="Disordered" evidence="14">
    <location>
        <begin position="3126"/>
        <end position="3151"/>
    </location>
</feature>
<dbReference type="Pfam" id="PF08454">
    <property type="entry name" value="RIH_assoc"/>
    <property type="match status" value="1"/>
</dbReference>
<feature type="region of interest" description="Disordered" evidence="14">
    <location>
        <begin position="3239"/>
        <end position="3264"/>
    </location>
</feature>
<dbReference type="InterPro" id="IPR035762">
    <property type="entry name" value="SPRY3_RyR"/>
</dbReference>
<evidence type="ECO:0000259" key="16">
    <source>
        <dbReference type="PROSITE" id="PS50188"/>
    </source>
</evidence>
<dbReference type="InterPro" id="IPR035910">
    <property type="entry name" value="RyR/IP3R_RIH_dom_sf"/>
</dbReference>
<dbReference type="Gene3D" id="1.10.490.160">
    <property type="match status" value="1"/>
</dbReference>
<dbReference type="InterPro" id="IPR005821">
    <property type="entry name" value="Ion_trans_dom"/>
</dbReference>
<dbReference type="PROSITE" id="PS50222">
    <property type="entry name" value="EF_HAND_2"/>
    <property type="match status" value="1"/>
</dbReference>
<dbReference type="FunFam" id="1.10.287.70:FF:000017">
    <property type="entry name" value="ryanodine receptor isoform X2"/>
    <property type="match status" value="1"/>
</dbReference>
<evidence type="ECO:0000256" key="4">
    <source>
        <dbReference type="ARBA" id="ARBA00022673"/>
    </source>
</evidence>
<keyword evidence="3" id="KW-0109">Calcium transport</keyword>
<dbReference type="InterPro" id="IPR000699">
    <property type="entry name" value="RIH_dom"/>
</dbReference>
<dbReference type="InterPro" id="IPR002048">
    <property type="entry name" value="EF_hand_dom"/>
</dbReference>
<evidence type="ECO:0000256" key="1">
    <source>
        <dbReference type="ARBA" id="ARBA00004326"/>
    </source>
</evidence>
<dbReference type="InterPro" id="IPR003032">
    <property type="entry name" value="Ryanodine_rcpt"/>
</dbReference>
<accession>A0A3B3VJ80</accession>
<evidence type="ECO:0000256" key="10">
    <source>
        <dbReference type="ARBA" id="ARBA00023136"/>
    </source>
</evidence>
<dbReference type="PANTHER" id="PTHR46399">
    <property type="entry name" value="B30.2/SPRY DOMAIN-CONTAINING PROTEIN"/>
    <property type="match status" value="1"/>
</dbReference>
<dbReference type="STRING" id="48699.ENSPLAP00000025088"/>
<feature type="compositionally biased region" description="Basic and acidic residues" evidence="14">
    <location>
        <begin position="3130"/>
        <end position="3151"/>
    </location>
</feature>
<feature type="transmembrane region" description="Helical" evidence="15">
    <location>
        <begin position="3069"/>
        <end position="3092"/>
    </location>
</feature>
<dbReference type="Pfam" id="PF06459">
    <property type="entry name" value="RR_TM4-6"/>
    <property type="match status" value="1"/>
</dbReference>
<comment type="catalytic activity">
    <reaction evidence="13">
        <text>Ca(2+)(in) = Ca(2+)(out)</text>
        <dbReference type="Rhea" id="RHEA:29671"/>
        <dbReference type="ChEBI" id="CHEBI:29108"/>
    </reaction>
</comment>
<dbReference type="GO" id="GO:0014808">
    <property type="term" value="P:release of sequestered calcium ion into cytosol by sarcoplasmic reticulum"/>
    <property type="evidence" value="ECO:0007669"/>
    <property type="project" value="TreeGrafter"/>
</dbReference>
<dbReference type="GO" id="GO:0033017">
    <property type="term" value="C:sarcoplasmic reticulum membrane"/>
    <property type="evidence" value="ECO:0007669"/>
    <property type="project" value="UniProtKB-SubCell"/>
</dbReference>
<evidence type="ECO:0000256" key="13">
    <source>
        <dbReference type="ARBA" id="ARBA00036634"/>
    </source>
</evidence>
<evidence type="ECO:0000256" key="3">
    <source>
        <dbReference type="ARBA" id="ARBA00022568"/>
    </source>
</evidence>
<dbReference type="InterPro" id="IPR003877">
    <property type="entry name" value="SPRY_dom"/>
</dbReference>
<keyword evidence="11" id="KW-1071">Ligand-gated ion channel</keyword>
<dbReference type="GO" id="GO:0005509">
    <property type="term" value="F:calcium ion binding"/>
    <property type="evidence" value="ECO:0007669"/>
    <property type="project" value="InterPro"/>
</dbReference>
<dbReference type="SUPFAM" id="SSF100909">
    <property type="entry name" value="IP3 receptor type 1 binding core, domain 2"/>
    <property type="match status" value="1"/>
</dbReference>
<dbReference type="Gene3D" id="1.10.287.70">
    <property type="match status" value="1"/>
</dbReference>
<dbReference type="InterPro" id="IPR011992">
    <property type="entry name" value="EF-hand-dom_pair"/>
</dbReference>
<evidence type="ECO:0000256" key="12">
    <source>
        <dbReference type="ARBA" id="ARBA00023303"/>
    </source>
</evidence>
<evidence type="ECO:0000256" key="7">
    <source>
        <dbReference type="ARBA" id="ARBA00022951"/>
    </source>
</evidence>
<feature type="transmembrane region" description="Helical" evidence="15">
    <location>
        <begin position="3627"/>
        <end position="3650"/>
    </location>
</feature>
<evidence type="ECO:0000256" key="11">
    <source>
        <dbReference type="ARBA" id="ARBA00023286"/>
    </source>
</evidence>
<proteinExistence type="predicted"/>
<dbReference type="SUPFAM" id="SSF49899">
    <property type="entry name" value="Concanavalin A-like lectins/glucanases"/>
    <property type="match status" value="1"/>
</dbReference>
<dbReference type="Gene3D" id="2.60.120.920">
    <property type="match status" value="2"/>
</dbReference>
<dbReference type="Pfam" id="PF00520">
    <property type="entry name" value="Ion_trans"/>
    <property type="match status" value="1"/>
</dbReference>
<dbReference type="InterPro" id="IPR009460">
    <property type="entry name" value="Ryanrecept_TM4-6"/>
</dbReference>
<feature type="transmembrane region" description="Helical" evidence="15">
    <location>
        <begin position="3551"/>
        <end position="3572"/>
    </location>
</feature>
<dbReference type="GO" id="GO:0042383">
    <property type="term" value="C:sarcolemma"/>
    <property type="evidence" value="ECO:0007669"/>
    <property type="project" value="TreeGrafter"/>
</dbReference>
<feature type="transmembrane region" description="Helical" evidence="15">
    <location>
        <begin position="3290"/>
        <end position="3311"/>
    </location>
</feature>
<dbReference type="GO" id="GO:0006874">
    <property type="term" value="P:intracellular calcium ion homeostasis"/>
    <property type="evidence" value="ECO:0007669"/>
    <property type="project" value="InterPro"/>
</dbReference>
<dbReference type="InterPro" id="IPR043136">
    <property type="entry name" value="B30.2/SPRY_sf"/>
</dbReference>
<keyword evidence="5 15" id="KW-0812">Transmembrane</keyword>
<reference evidence="18" key="1">
    <citation type="submission" date="2025-08" db="UniProtKB">
        <authorList>
            <consortium name="Ensembl"/>
        </authorList>
    </citation>
    <scope>IDENTIFICATION</scope>
</reference>
<evidence type="ECO:0000256" key="6">
    <source>
        <dbReference type="ARBA" id="ARBA00022837"/>
    </source>
</evidence>
<dbReference type="InterPro" id="IPR001870">
    <property type="entry name" value="B30.2/SPRY"/>
</dbReference>
<comment type="subcellular location">
    <subcellularLocation>
        <location evidence="1">Sarcoplasmic reticulum membrane</location>
        <topology evidence="1">Multi-pass membrane protein</topology>
    </subcellularLocation>
</comment>
<keyword evidence="9" id="KW-0406">Ion transport</keyword>
<evidence type="ECO:0000256" key="2">
    <source>
        <dbReference type="ARBA" id="ARBA00022448"/>
    </source>
</evidence>
<dbReference type="FunFam" id="2.60.120.920:FF:000012">
    <property type="entry name" value="Ryanodine receptor 2 (Cardiac)"/>
    <property type="match status" value="1"/>
</dbReference>
<keyword evidence="7" id="KW-0703">Sarcoplasmic reticulum</keyword>
<dbReference type="Pfam" id="PF02026">
    <property type="entry name" value="RyR"/>
    <property type="match status" value="2"/>
</dbReference>
<keyword evidence="19" id="KW-1185">Reference proteome</keyword>
<keyword evidence="12" id="KW-0407">Ion channel</keyword>
<dbReference type="Gene3D" id="1.10.238.10">
    <property type="entry name" value="EF-hand"/>
    <property type="match status" value="1"/>
</dbReference>
<evidence type="ECO:0000313" key="19">
    <source>
        <dbReference type="Proteomes" id="UP000261500"/>
    </source>
</evidence>
<evidence type="ECO:0000256" key="5">
    <source>
        <dbReference type="ARBA" id="ARBA00022692"/>
    </source>
</evidence>
<dbReference type="Proteomes" id="UP000261500">
    <property type="component" value="Unplaced"/>
</dbReference>
<dbReference type="GO" id="GO:0006941">
    <property type="term" value="P:striated muscle contraction"/>
    <property type="evidence" value="ECO:0007669"/>
    <property type="project" value="TreeGrafter"/>
</dbReference>
<evidence type="ECO:0000256" key="8">
    <source>
        <dbReference type="ARBA" id="ARBA00022989"/>
    </source>
</evidence>
<dbReference type="GeneTree" id="ENSGT00940000154906"/>
<evidence type="ECO:0000256" key="15">
    <source>
        <dbReference type="SAM" id="Phobius"/>
    </source>
</evidence>
<keyword evidence="10 15" id="KW-0472">Membrane</keyword>
<keyword evidence="6" id="KW-0106">Calcium</keyword>
<evidence type="ECO:0000313" key="18">
    <source>
        <dbReference type="Ensembl" id="ENSPLAP00000025088.1"/>
    </source>
</evidence>
<dbReference type="Pfam" id="PF21119">
    <property type="entry name" value="RYDR_Jsol"/>
    <property type="match status" value="2"/>
</dbReference>
<dbReference type="PROSITE" id="PS50188">
    <property type="entry name" value="B302_SPRY"/>
    <property type="match status" value="1"/>
</dbReference>
<dbReference type="InterPro" id="IPR048581">
    <property type="entry name" value="RYDR_Jsol"/>
</dbReference>
<keyword evidence="8 15" id="KW-1133">Transmembrane helix</keyword>
<name>A0A3B3VJ80_9TELE</name>
<dbReference type="GO" id="GO:0005219">
    <property type="term" value="F:ryanodine-sensitive calcium-release channel activity"/>
    <property type="evidence" value="ECO:0007669"/>
    <property type="project" value="InterPro"/>
</dbReference>
<dbReference type="InterPro" id="IPR015925">
    <property type="entry name" value="Ryanodine_IP3_receptor"/>
</dbReference>
<keyword evidence="2" id="KW-0813">Transport</keyword>
<sequence length="3750" mass="428166">MEKAGHNLEITKHTSRSHLSNIGASNRLQCYRNQPMAVSFRDLLMSVPGFIPVCSLGMCQVGRMDFGKDVSTLKYFTICGLQEGYEPFAVNMNRDVTMWLSKRLPQFVPVPPNHQHIEVTRMDGTVELCPCLKVTQRSFGSQNSYNDITFYRLSMPIECAESRSPSYDSLFSPKRELEDFETVSDFEVLLKSSHGPNGPSGHDRDEFNNHKDYTQEKPSKLKQRFTLKKNKPDNSCPSSARLSEEVAVEDREGYEVLMQASTYYYSVRIFPGQEPSSVWVGWVTSDFHQYDPSFELNKVRTVTVTLGDEKGKVHESIKRSNCYMVWAGESSSPGQGRNNNGLEIGCLVDTTNGLLSFTANGKELSMYYQVEPSTKLFPAVFAKATSPNVFQFELGRIKNVMPLSAGLFKSERKNPAPQCPPRLHVQFLTPVLWSRVPNHFLKVSASRVNDRHGWQVQCSDPLQFMSLHIPEENRSVDILELSEQKGLLKFHYHTLRLYSAICALGNNRVAHALCSHIDEAQLLQAIENKYMPGLLRAGYYDLLIDIHLRSYATARLMMNNEYIVPMTHETKSITLFPDDLKKHGLPGIGLSTSLRPRMHFSCPSFIRNYFQYSPEFPLDILKVKTIEMLTEAVLEGSMHVRDPVGGSTELLFVPLIKLVYTMLIMGIFQNGDLKNILQLIEPSVFSEPRDGQEELPRELEMLKNVETAGRGENGGRNLPKEGLLQMKLPEPVKLQMCHVLQYLCDCQVRHRIEAVVAFSDDFVACLQDNQRFRYNEVMLALNMSAALTAKKTKEFRSPPQEQVGKSPWQHVTHCGLKLDEERGIDGDSDFTIRGRLMSLVEKVSYLKKKMGSLPKEKKDRKPSTLQQLISDTMVRWAQESVIEDPELVRAMFVLLHRQYDGIGGQVRALPKAYTINSVSIEDTINLLAALGQIRSLLSVRMGREEEKLMIRGLGDIMNNKVFYQHPNLMRALGMHETVMEVMVNVLSGGDSKEITFPKMVANCCRFLCYFCRISRQNQKAMFDHLSYLLENSSVGLASPSMRGSTPLDVAAASVMDNNELALALREPELEKVVQYLAGCGLQSCVMLVHKGYPDIGWNPVEGERYLDFLRFAVFCNGESVEENANVVVRLLIRRPECFGPALRGEGGDGLLAAMEEAIRISQDPSRDGPSPVSESSRTLDMLDEEEDDTIHMGNAIMTFYSALIDLLGRCAPEMHLIHAGKGEALRIRAILRSLIPIEDLVGVISIPFSMPNLAKDMSAGFCPDHKAAMVLFLDRVYGIEDQNFLLHLLEVGFLPDLRAAASLDTAALSATDMALALNRYLCTAVLPLLTKCAPLFAGTEPFASLIDSLLHTVYRLSKGCCLTKAQRDAIEECLLAVCGKLRPSMMQHLLRRLVFDVPLLNEHTKMPLKLLTNHYERCWKYYCLSGGWGSFGVASDEELHLSRKLFWGIFDALSCKRYDQELFKLALPCLSAVAGALPPDYMESNYMALMEKQSSMDSEGNFNPQPADTTNVTVPEKLDYFITRYAEHNHERWCIEKFSHGWTYEEHLCESSKTHPLLKPYKALSEKDKEAYCWSVRESLKTMLSWGWSIDRSREGDTATLHNKSRRISQASQVLSFEGAPAFSPRPVDMSNVTLSRDMQSMAELLAENYHNIWARQKKMELEAKGGGRHPLLVPYDTLTAKEKSKDREKAQDILKFLQINGYIVSRGKKSPELDTPAIEKRFAYTFLQKLITYVDQAHQHMMEFDVGAKLKGGKIPHEQQIKFFGKVVLPLVDQYFKNHRLYFLSTAIHPISSGGHASNKEKEMVTSLFCKLGVLVRHRISLFVNVIAPSHGNNTKHISLRTVMKTGLESVKAALWSYFDSVAEDLEKTQENLKLGQFTHSREQPRGVTQIINYTTFALLPVLSSLFEHIGQNMFGEDLMLDEVQVSCYRILNSLYFLGTNKSIYVERQRPALGKCLAAFSAAFPVAFLEPQLNKFNGFSIYNKASKDRTALGLPGPVGEVCPLVPNLEKSLEEIMELAESGMKYTQMPHVMEVVLPMLCSYMSHWWEHGPESNPDKDDSCCTSVTSEHMNTLLGNILKIIYNNLGIDEGAWMKRLAVFSQPIISKAKAQLLHTHFLPLMDKLKKKAAVVLTDEEQSRAEGRGEMSETELLIMDQFTILVRDLYAFYPLLIRFVDYNRGRWLKESNPEAEELFRMVAEVFIFWAKSHNFKREEQNFVVQNEINNMSFLISDTKCKMSKGIVSDQERKKMKRKGDRYSTQTSLIVATLKRLLPVGLNICAPGEQELIALAKNRFTQKDTEDEVREIIRNNLHLQGKLEDPAIRWQMALYRDLPYHYEDASDPEKTVKRVLDIAHVLFHLDQVLIKGLHVEHPQRSKKAVWHKLLSKQRKRAVVACFRMAPLYNLPRHRAVNLFLQGYEKSWIEAEEHYFEDKLIEDLAKAGEREPSEEEEGIKHIDPLHQLIQLFSRTALTEKWWVQNSCLFTQSNIIRYFFCHDEEDEEGEVKSFEEKEMEKQKLLYQQARLHDRGAAEMVLQTISASKGVMGPMVASTLKLGIAILNGGNSTVQQKMLDYLKDKKDVGFFQSLAGLMQSCSVLDLNAFERQNKAEGLGMVTEEGSGEKVMQDDEFTCDLFRFLQLLCEGHNSDFQNYLRTQTGNNTTVNIIISTVDYLLRVQESISDFYWYYSGKDVIDEQGQRNFSKAINVAKQVFNTLTEYIQGPCTGNQQSLAHSRLWDAVVGFLHVFAHMQMKLSQDSSQIELLKELMDLQKDMVVMLLSMLEGNVVNGTIGKQMVDMLVESSNNVEMILKFFDMFLKLKDLTSSDGFKEYDPDGKGVISKRDFHKAMESHKHYTQSETDFLLSCAETDENELLDYEEFVMRFHEPAKDIGFNVAVLLTNLSEHMPHDTRLQTFLELAESVLNYFQPYLGRIEIMGSAKRIERVYFEISESSRTQWEKPQVKESKRQFIFDVVNEGGEKEKMELFVNFCEDTIFEMQLAAQMSDAGERSAVKEESEREKCDEENPDMGFFSMSTVRLALIALRYNVMLLIKVLSMKSLKKQMKKIKNMTLKDLVTTLVSFYWSVLLGLLHVTFSVARGFCRIFYNTFMGGNLVEGAKAVKVSELLATMPDPTQDEVRGEGDEREKRLSERSSPKEDLADLAVNTSETELLSDIFGLDLRREGGQYKITPHNPNATLTELLNSPVPPSAPPPAPQPELKQRHQVNETFSTLALFHDCREEHVVKQEKQVKNEKMKSKVRKHHNSKSDEPDLQESAVLKKILAYQRKLLNYFARNFYNMRMLALLVAFAINFILLFYKWDPLLGERLESNERVSDETGEPLKPVSVRFVLEESSGYMEPMLRILAVLHTVISFFCIIGYYCLKVPLVIFKREKEVARKLEFDGLYITEQPSEDDIKGQWDRLVINTQSFPNNYWDKFVKRKVMDKYGEFYGHDRISELLGLDKAALDFSDAHKKRKPRKDSSLAAVLNSIDVKYQIWKLGVVFTDNSFLYLAWYMTMSILGHYNNFFFAAHLLDIAMGFKTLRTILSSVTHNGKQLVLTVGLLAVVVYLYTVVAFNFFRKFYNKSEDGELPDMKCDDMLTCYMFHMYVGVRAGGGIGDQIEDPAGDEYEIYRIIFDITFFFFVIVILLAIIQGLIIDAFGELRDQQEQVKEDMETKCFICGIGNEYFDTVPHGFETHTLQEHNLANYLFFLMYLINKDETEHTGQESYVWKMYQERCWEFFPAGDCFRKQYEDQLN</sequence>
<dbReference type="SUPFAM" id="SSF47473">
    <property type="entry name" value="EF-hand"/>
    <property type="match status" value="1"/>
</dbReference>
<reference evidence="18" key="2">
    <citation type="submission" date="2025-09" db="UniProtKB">
        <authorList>
            <consortium name="Ensembl"/>
        </authorList>
    </citation>
    <scope>IDENTIFICATION</scope>
</reference>
<feature type="domain" description="EF-hand" evidence="17">
    <location>
        <begin position="2824"/>
        <end position="2850"/>
    </location>
</feature>
<feature type="transmembrane region" description="Helical" evidence="15">
    <location>
        <begin position="3354"/>
        <end position="3376"/>
    </location>
</feature>
<dbReference type="Ensembl" id="ENSPLAT00000001741.1">
    <property type="protein sequence ID" value="ENSPLAP00000025088.1"/>
    <property type="gene ID" value="ENSPLAG00000012168.1"/>
</dbReference>
<protein>
    <submittedName>
        <fullName evidence="18">Ryanodine receptor 2-like</fullName>
    </submittedName>
</protein>
<dbReference type="CDD" id="cd12879">
    <property type="entry name" value="SPRY3_RyR"/>
    <property type="match status" value="1"/>
</dbReference>
<dbReference type="SMART" id="SM00449">
    <property type="entry name" value="SPRY"/>
    <property type="match status" value="1"/>
</dbReference>
<evidence type="ECO:0000259" key="17">
    <source>
        <dbReference type="PROSITE" id="PS50222"/>
    </source>
</evidence>
<dbReference type="InterPro" id="IPR013662">
    <property type="entry name" value="RIH_assoc-dom"/>
</dbReference>
<dbReference type="GO" id="GO:0034704">
    <property type="term" value="C:calcium channel complex"/>
    <property type="evidence" value="ECO:0007669"/>
    <property type="project" value="TreeGrafter"/>
</dbReference>
<feature type="compositionally biased region" description="Polar residues" evidence="14">
    <location>
        <begin position="3186"/>
        <end position="3196"/>
    </location>
</feature>
<dbReference type="GO" id="GO:0005790">
    <property type="term" value="C:smooth endoplasmic reticulum"/>
    <property type="evidence" value="ECO:0007669"/>
    <property type="project" value="TreeGrafter"/>
</dbReference>
<dbReference type="Pfam" id="PF01365">
    <property type="entry name" value="RYDR_ITPR"/>
    <property type="match status" value="1"/>
</dbReference>
<evidence type="ECO:0000256" key="14">
    <source>
        <dbReference type="SAM" id="MobiDB-lite"/>
    </source>
</evidence>
<feature type="region of interest" description="Disordered" evidence="14">
    <location>
        <begin position="191"/>
        <end position="221"/>
    </location>
</feature>
<dbReference type="GO" id="GO:0030018">
    <property type="term" value="C:Z disc"/>
    <property type="evidence" value="ECO:0007669"/>
    <property type="project" value="TreeGrafter"/>
</dbReference>
<organism evidence="18 19">
    <name type="scientific">Poecilia latipinna</name>
    <name type="common">sailfin molly</name>
    <dbReference type="NCBI Taxonomy" id="48699"/>
    <lineage>
        <taxon>Eukaryota</taxon>
        <taxon>Metazoa</taxon>
        <taxon>Chordata</taxon>
        <taxon>Craniata</taxon>
        <taxon>Vertebrata</taxon>
        <taxon>Euteleostomi</taxon>
        <taxon>Actinopterygii</taxon>
        <taxon>Neopterygii</taxon>
        <taxon>Teleostei</taxon>
        <taxon>Neoteleostei</taxon>
        <taxon>Acanthomorphata</taxon>
        <taxon>Ovalentaria</taxon>
        <taxon>Atherinomorphae</taxon>
        <taxon>Cyprinodontiformes</taxon>
        <taxon>Poeciliidae</taxon>
        <taxon>Poeciliinae</taxon>
        <taxon>Poecilia</taxon>
    </lineage>
</organism>
<evidence type="ECO:0000256" key="9">
    <source>
        <dbReference type="ARBA" id="ARBA00023065"/>
    </source>
</evidence>
<keyword evidence="4" id="KW-0107">Calcium channel</keyword>
<dbReference type="PANTHER" id="PTHR46399:SF7">
    <property type="entry name" value="RYANODINE RECEPTOR 2"/>
    <property type="match status" value="1"/>
</dbReference>
<dbReference type="FunFam" id="1.10.238.10:FF:000040">
    <property type="entry name" value="Ryanodine receptor 2"/>
    <property type="match status" value="1"/>
</dbReference>
<feature type="domain" description="B30.2/SPRY" evidence="16">
    <location>
        <begin position="182"/>
        <end position="399"/>
    </location>
</feature>
<dbReference type="InterPro" id="IPR013320">
    <property type="entry name" value="ConA-like_dom_sf"/>
</dbReference>
<dbReference type="Pfam" id="PF00622">
    <property type="entry name" value="SPRY"/>
    <property type="match status" value="1"/>
</dbReference>
<feature type="compositionally biased region" description="Pro residues" evidence="14">
    <location>
        <begin position="3199"/>
        <end position="3210"/>
    </location>
</feature>